<gene>
    <name evidence="2" type="ORF">GCM10009668_42030</name>
</gene>
<reference evidence="2 3" key="1">
    <citation type="journal article" date="2019" name="Int. J. Syst. Evol. Microbiol.">
        <title>The Global Catalogue of Microorganisms (GCM) 10K type strain sequencing project: providing services to taxonomists for standard genome sequencing and annotation.</title>
        <authorList>
            <consortium name="The Broad Institute Genomics Platform"/>
            <consortium name="The Broad Institute Genome Sequencing Center for Infectious Disease"/>
            <person name="Wu L."/>
            <person name="Ma J."/>
        </authorList>
    </citation>
    <scope>NUCLEOTIDE SEQUENCE [LARGE SCALE GENOMIC DNA]</scope>
    <source>
        <strain evidence="2 3">JCM 13008</strain>
    </source>
</reference>
<evidence type="ECO:0000313" key="2">
    <source>
        <dbReference type="EMBL" id="GAA1114969.1"/>
    </source>
</evidence>
<dbReference type="PANTHER" id="PTHR11717">
    <property type="entry name" value="LOW MOLECULAR WEIGHT PROTEIN TYROSINE PHOSPHATASE"/>
    <property type="match status" value="1"/>
</dbReference>
<dbReference type="SUPFAM" id="SSF52788">
    <property type="entry name" value="Phosphotyrosine protein phosphatases I"/>
    <property type="match status" value="1"/>
</dbReference>
<dbReference type="InterPro" id="IPR036196">
    <property type="entry name" value="Ptyr_pPase_sf"/>
</dbReference>
<dbReference type="InterPro" id="IPR023485">
    <property type="entry name" value="Ptyr_pPase"/>
</dbReference>
<dbReference type="Gene3D" id="3.40.50.2300">
    <property type="match status" value="1"/>
</dbReference>
<accession>A0ABN1U5V9</accession>
<feature type="domain" description="Phosphotyrosine protein phosphatase I" evidence="1">
    <location>
        <begin position="3"/>
        <end position="179"/>
    </location>
</feature>
<dbReference type="RefSeq" id="WP_343996897.1">
    <property type="nucleotide sequence ID" value="NZ_BAAALG010000019.1"/>
</dbReference>
<dbReference type="SMART" id="SM00226">
    <property type="entry name" value="LMWPc"/>
    <property type="match status" value="1"/>
</dbReference>
<organism evidence="2 3">
    <name type="scientific">Nocardioides dubius</name>
    <dbReference type="NCBI Taxonomy" id="317019"/>
    <lineage>
        <taxon>Bacteria</taxon>
        <taxon>Bacillati</taxon>
        <taxon>Actinomycetota</taxon>
        <taxon>Actinomycetes</taxon>
        <taxon>Propionibacteriales</taxon>
        <taxon>Nocardioidaceae</taxon>
        <taxon>Nocardioides</taxon>
    </lineage>
</organism>
<protein>
    <submittedName>
        <fullName evidence="2">Low molecular weight phosphatase family protein</fullName>
    </submittedName>
</protein>
<evidence type="ECO:0000259" key="1">
    <source>
        <dbReference type="SMART" id="SM00226"/>
    </source>
</evidence>
<dbReference type="Pfam" id="PF01451">
    <property type="entry name" value="LMWPc"/>
    <property type="match status" value="1"/>
</dbReference>
<sequence length="185" mass="19592">MRPTVLFVCVANICRSPVAERLFELRLADAGFGGSVEVASAGVRAIDGREMAPESQRTLVERGGNAERFGSRICDTELLAHADLVLTATRGIRSAMLADTPQALRRSFTLTEFVALAEEVVARGPAPEDMASLIASCAMVRGSVPVPEPDIADPYGKAPKNYDLAAEQIDDAVTRLAALLGPIVA</sequence>
<name>A0ABN1U5V9_9ACTN</name>
<dbReference type="Proteomes" id="UP001501581">
    <property type="component" value="Unassembled WGS sequence"/>
</dbReference>
<dbReference type="EMBL" id="BAAALG010000019">
    <property type="protein sequence ID" value="GAA1114969.1"/>
    <property type="molecule type" value="Genomic_DNA"/>
</dbReference>
<dbReference type="InterPro" id="IPR050438">
    <property type="entry name" value="LMW_PTPase"/>
</dbReference>
<evidence type="ECO:0000313" key="3">
    <source>
        <dbReference type="Proteomes" id="UP001501581"/>
    </source>
</evidence>
<proteinExistence type="predicted"/>
<keyword evidence="3" id="KW-1185">Reference proteome</keyword>
<dbReference type="PANTHER" id="PTHR11717:SF31">
    <property type="entry name" value="LOW MOLECULAR WEIGHT PROTEIN-TYROSINE-PHOSPHATASE ETP-RELATED"/>
    <property type="match status" value="1"/>
</dbReference>
<comment type="caution">
    <text evidence="2">The sequence shown here is derived from an EMBL/GenBank/DDBJ whole genome shotgun (WGS) entry which is preliminary data.</text>
</comment>